<comment type="caution">
    <text evidence="2">The sequence shown here is derived from an EMBL/GenBank/DDBJ whole genome shotgun (WGS) entry which is preliminary data.</text>
</comment>
<protein>
    <recommendedName>
        <fullName evidence="1">LicD/FKTN/FKRP nucleotidyltransferase domain-containing protein</fullName>
    </recommendedName>
</protein>
<evidence type="ECO:0000259" key="1">
    <source>
        <dbReference type="Pfam" id="PF04991"/>
    </source>
</evidence>
<sequence>MKNVIIFGTGEFAKNIYNQYKDDLNIINFSDNNKDKHNTLFFEKLVVAPKDLTSMDFDEIIIASSYSEEIYQQLVENLNLDKNKIRRLYVNESKVQFYSKEKVEKSEYFMFEICRLLEENHISYYIDHGTLLGIIRDEALIPWDKDIDLAVLIEDKEKIETMLKSYLNNFIHPLCKTNNWKYKIEKEEIIVEGIKETLFIELQIFNDSIFKEDEVALDLMFRYKRDSIIYWGVCGKYLKAPINICFPTSQIVYKNHSINVPNDKIAYLSNLYGDWQKPIKNWTYDKYNNL</sequence>
<evidence type="ECO:0000313" key="2">
    <source>
        <dbReference type="EMBL" id="MPL78880.1"/>
    </source>
</evidence>
<dbReference type="Gene3D" id="3.40.50.720">
    <property type="entry name" value="NAD(P)-binding Rossmann-like Domain"/>
    <property type="match status" value="1"/>
</dbReference>
<gene>
    <name evidence="2" type="ORF">SDC9_24750</name>
</gene>
<name>A0A644UJ03_9ZZZZ</name>
<dbReference type="GO" id="GO:0009100">
    <property type="term" value="P:glycoprotein metabolic process"/>
    <property type="evidence" value="ECO:0007669"/>
    <property type="project" value="UniProtKB-ARBA"/>
</dbReference>
<feature type="domain" description="LicD/FKTN/FKRP nucleotidyltransferase" evidence="1">
    <location>
        <begin position="118"/>
        <end position="170"/>
    </location>
</feature>
<proteinExistence type="predicted"/>
<dbReference type="PANTHER" id="PTHR43404">
    <property type="entry name" value="LIPOPOLYSACCHARIDE CHOLINEPHOSPHOTRANSFERASE LICD"/>
    <property type="match status" value="1"/>
</dbReference>
<dbReference type="Pfam" id="PF04991">
    <property type="entry name" value="LicD"/>
    <property type="match status" value="1"/>
</dbReference>
<dbReference type="AlphaFoldDB" id="A0A644UJ03"/>
<dbReference type="InterPro" id="IPR007074">
    <property type="entry name" value="LicD/FKTN/FKRP_NTP_transf"/>
</dbReference>
<organism evidence="2">
    <name type="scientific">bioreactor metagenome</name>
    <dbReference type="NCBI Taxonomy" id="1076179"/>
    <lineage>
        <taxon>unclassified sequences</taxon>
        <taxon>metagenomes</taxon>
        <taxon>ecological metagenomes</taxon>
    </lineage>
</organism>
<dbReference type="InterPro" id="IPR052942">
    <property type="entry name" value="LPS_cholinephosphotransferase"/>
</dbReference>
<reference evidence="2" key="1">
    <citation type="submission" date="2019-08" db="EMBL/GenBank/DDBJ databases">
        <authorList>
            <person name="Kucharzyk K."/>
            <person name="Murdoch R.W."/>
            <person name="Higgins S."/>
            <person name="Loffler F."/>
        </authorList>
    </citation>
    <scope>NUCLEOTIDE SEQUENCE</scope>
</reference>
<dbReference type="EMBL" id="VSSQ01000120">
    <property type="protein sequence ID" value="MPL78880.1"/>
    <property type="molecule type" value="Genomic_DNA"/>
</dbReference>
<accession>A0A644UJ03</accession>
<dbReference type="PANTHER" id="PTHR43404:SF1">
    <property type="entry name" value="MNN4P"/>
    <property type="match status" value="1"/>
</dbReference>